<evidence type="ECO:0000256" key="1">
    <source>
        <dbReference type="SAM" id="Phobius"/>
    </source>
</evidence>
<reference evidence="2 3" key="1">
    <citation type="journal article" date="2015" name="Stand. Genomic Sci.">
        <title>Genomic Encyclopedia of Bacterial and Archaeal Type Strains, Phase III: the genomes of soil and plant-associated and newly described type strains.</title>
        <authorList>
            <person name="Whitman W.B."/>
            <person name="Woyke T."/>
            <person name="Klenk H.P."/>
            <person name="Zhou Y."/>
            <person name="Lilburn T.G."/>
            <person name="Beck B.J."/>
            <person name="De Vos P."/>
            <person name="Vandamme P."/>
            <person name="Eisen J.A."/>
            <person name="Garrity G."/>
            <person name="Hugenholtz P."/>
            <person name="Kyrpides N.C."/>
        </authorList>
    </citation>
    <scope>NUCLEOTIDE SEQUENCE [LARGE SCALE GENOMIC DNA]</scope>
    <source>
        <strain evidence="2 3">CGMCC 1.10947</strain>
    </source>
</reference>
<proteinExistence type="predicted"/>
<keyword evidence="1" id="KW-1133">Transmembrane helix</keyword>
<comment type="caution">
    <text evidence="2">The sequence shown here is derived from an EMBL/GenBank/DDBJ whole genome shotgun (WGS) entry which is preliminary data.</text>
</comment>
<feature type="transmembrane region" description="Helical" evidence="1">
    <location>
        <begin position="24"/>
        <end position="43"/>
    </location>
</feature>
<name>A0A562KMF8_9BRAD</name>
<dbReference type="AlphaFoldDB" id="A0A562KMF8"/>
<keyword evidence="3" id="KW-1185">Reference proteome</keyword>
<gene>
    <name evidence="2" type="ORF">IQ17_06407</name>
</gene>
<sequence length="63" mass="6718">MRCTITGRDISISAGGRGPMRRRLIAWTILTCGLLAVAVWTVLGPPNHPTGPHLPSRSVTAAR</sequence>
<dbReference type="Proteomes" id="UP000317176">
    <property type="component" value="Unassembled WGS sequence"/>
</dbReference>
<keyword evidence="1" id="KW-0472">Membrane</keyword>
<evidence type="ECO:0000313" key="3">
    <source>
        <dbReference type="Proteomes" id="UP000317176"/>
    </source>
</evidence>
<keyword evidence="1" id="KW-0812">Transmembrane</keyword>
<organism evidence="2 3">
    <name type="scientific">Bradyrhizobium daqingense</name>
    <dbReference type="NCBI Taxonomy" id="993502"/>
    <lineage>
        <taxon>Bacteria</taxon>
        <taxon>Pseudomonadati</taxon>
        <taxon>Pseudomonadota</taxon>
        <taxon>Alphaproteobacteria</taxon>
        <taxon>Hyphomicrobiales</taxon>
        <taxon>Nitrobacteraceae</taxon>
        <taxon>Bradyrhizobium</taxon>
    </lineage>
</organism>
<evidence type="ECO:0000313" key="2">
    <source>
        <dbReference type="EMBL" id="TWH96527.1"/>
    </source>
</evidence>
<dbReference type="EMBL" id="VLKL01000028">
    <property type="protein sequence ID" value="TWH96527.1"/>
    <property type="molecule type" value="Genomic_DNA"/>
</dbReference>
<protein>
    <submittedName>
        <fullName evidence="2">Uncharacterized protein</fullName>
    </submittedName>
</protein>
<accession>A0A562KMF8</accession>